<reference evidence="2 3" key="1">
    <citation type="submission" date="2015-09" db="EMBL/GenBank/DDBJ databases">
        <authorList>
            <consortium name="Pathogen Informatics"/>
        </authorList>
    </citation>
    <scope>NUCLEOTIDE SEQUENCE [LARGE SCALE GENOMIC DNA]</scope>
    <source>
        <strain evidence="2 3">2789STDY5834880</strain>
    </source>
</reference>
<keyword evidence="1" id="KW-0472">Membrane</keyword>
<dbReference type="STRING" id="47678.ERS852494_02128"/>
<name>A0A174MQB1_9BACE</name>
<evidence type="ECO:0000313" key="3">
    <source>
        <dbReference type="Proteomes" id="UP000095657"/>
    </source>
</evidence>
<keyword evidence="1" id="KW-1133">Transmembrane helix</keyword>
<dbReference type="EMBL" id="CZAI01000004">
    <property type="protein sequence ID" value="CUP38572.1"/>
    <property type="molecule type" value="Genomic_DNA"/>
</dbReference>
<dbReference type="AlphaFoldDB" id="A0A174MQB1"/>
<keyword evidence="1" id="KW-0812">Transmembrane</keyword>
<sequence length="123" mass="14321">MGIAKVTESMQLCAYNLTINYYMVKLTNHKKAIDRPLSCKRWGIIAIIILFAGSLSFLLYSYFSHDADNSQCNCLLCMLNHVPEEGEYIYNRYLIFISFIWIAVIFAAVFLVHYCFVKKNKKK</sequence>
<gene>
    <name evidence="2" type="ORF">ERS852494_02128</name>
</gene>
<evidence type="ECO:0008006" key="4">
    <source>
        <dbReference type="Google" id="ProtNLM"/>
    </source>
</evidence>
<feature type="transmembrane region" description="Helical" evidence="1">
    <location>
        <begin position="42"/>
        <end position="63"/>
    </location>
</feature>
<feature type="transmembrane region" description="Helical" evidence="1">
    <location>
        <begin position="93"/>
        <end position="117"/>
    </location>
</feature>
<dbReference type="Proteomes" id="UP000095657">
    <property type="component" value="Unassembled WGS sequence"/>
</dbReference>
<organism evidence="2 3">
    <name type="scientific">Bacteroides caccae</name>
    <dbReference type="NCBI Taxonomy" id="47678"/>
    <lineage>
        <taxon>Bacteria</taxon>
        <taxon>Pseudomonadati</taxon>
        <taxon>Bacteroidota</taxon>
        <taxon>Bacteroidia</taxon>
        <taxon>Bacteroidales</taxon>
        <taxon>Bacteroidaceae</taxon>
        <taxon>Bacteroides</taxon>
    </lineage>
</organism>
<accession>A0A174MQB1</accession>
<proteinExistence type="predicted"/>
<protein>
    <recommendedName>
        <fullName evidence="4">Molecular chaperone DnaJ</fullName>
    </recommendedName>
</protein>
<evidence type="ECO:0000256" key="1">
    <source>
        <dbReference type="SAM" id="Phobius"/>
    </source>
</evidence>
<evidence type="ECO:0000313" key="2">
    <source>
        <dbReference type="EMBL" id="CUP38572.1"/>
    </source>
</evidence>